<dbReference type="EMBL" id="JHEG02000048">
    <property type="protein sequence ID" value="KIE10627.1"/>
    <property type="molecule type" value="Genomic_DNA"/>
</dbReference>
<reference evidence="1" key="1">
    <citation type="journal article" date="2015" name="Genome Announc.">
        <title>Draft Genome Sequence of Tolypothrix boutellei Strain VB521301.</title>
        <authorList>
            <person name="Chandrababunaidu M.M."/>
            <person name="Singh D."/>
            <person name="Sen D."/>
            <person name="Bhan S."/>
            <person name="Das S."/>
            <person name="Gupta A."/>
            <person name="Adhikary S.P."/>
            <person name="Tripathy S."/>
        </authorList>
    </citation>
    <scope>NUCLEOTIDE SEQUENCE</scope>
    <source>
        <strain evidence="1">VB521301</strain>
    </source>
</reference>
<protein>
    <submittedName>
        <fullName evidence="1">Uncharacterized protein</fullName>
    </submittedName>
</protein>
<comment type="caution">
    <text evidence="1">The sequence shown here is derived from an EMBL/GenBank/DDBJ whole genome shotgun (WGS) entry which is preliminary data.</text>
</comment>
<organism evidence="1">
    <name type="scientific">Tolypothrix bouteillei VB521301</name>
    <dbReference type="NCBI Taxonomy" id="1479485"/>
    <lineage>
        <taxon>Bacteria</taxon>
        <taxon>Bacillati</taxon>
        <taxon>Cyanobacteriota</taxon>
        <taxon>Cyanophyceae</taxon>
        <taxon>Nostocales</taxon>
        <taxon>Tolypothrichaceae</taxon>
        <taxon>Tolypothrix</taxon>
    </lineage>
</organism>
<evidence type="ECO:0000313" key="1">
    <source>
        <dbReference type="EMBL" id="KIE10627.1"/>
    </source>
</evidence>
<sequence>MTLANNLTGAFIHGTNQRTLAAWQMMQPCTQFLELAKTNSRANRHKQIIHMQGCECTYNI</sequence>
<accession>A0A0C1N7P2</accession>
<name>A0A0C1N7P2_9CYAN</name>
<gene>
    <name evidence="1" type="ORF">DA73_0219110</name>
</gene>
<proteinExistence type="predicted"/>
<dbReference type="AlphaFoldDB" id="A0A0C1N7P2"/>